<comment type="similarity">
    <text evidence="1">Belongs to the methyltransferase superfamily. L-isoaspartyl/D-aspartyl protein methyltransferase family.</text>
</comment>
<dbReference type="InterPro" id="IPR000682">
    <property type="entry name" value="PCMT"/>
</dbReference>
<dbReference type="PANTHER" id="PTHR11579">
    <property type="entry name" value="PROTEIN-L-ISOASPARTATE O-METHYLTRANSFERASE"/>
    <property type="match status" value="1"/>
</dbReference>
<dbReference type="PANTHER" id="PTHR11579:SF18">
    <property type="entry name" value="PROTEIN-L-ISOASPARTATE O-METHYLTRANSFERASE"/>
    <property type="match status" value="1"/>
</dbReference>
<protein>
    <recommendedName>
        <fullName evidence="2">Protein-L-isoaspartate O-methyltransferase</fullName>
    </recommendedName>
    <alternativeName>
        <fullName evidence="3">Protein L-isoaspartyl methyltransferase</fullName>
    </alternativeName>
</protein>
<dbReference type="SUPFAM" id="SSF53335">
    <property type="entry name" value="S-adenosyl-L-methionine-dependent methyltransferases"/>
    <property type="match status" value="1"/>
</dbReference>
<evidence type="ECO:0000256" key="3">
    <source>
        <dbReference type="ARBA" id="ARBA00030757"/>
    </source>
</evidence>
<dbReference type="EMBL" id="CP049109">
    <property type="protein sequence ID" value="QIG81940.1"/>
    <property type="molecule type" value="Genomic_DNA"/>
</dbReference>
<sequence length="226" mass="23744">MTLSVDSPVDGADRFAAMRHAMVASQLRTNAVNDPRVVEAMSRVPREAYVPETVRSIAYRDTQLPLAGGRTQNLPMATGRLLTEAHVRHDDHVLLIGAAGGYTAAVLALLAGSVVALEEEPALVALARAALAEEKTVELVEGPLAAGWAAAAPYDLLVIDGAVEHVPDTILEQLKPGARVVTGIVDRGVTRLASGRRSAGGFGLADFADCDCAVLPGFARPVSFRF</sequence>
<dbReference type="GO" id="GO:0032259">
    <property type="term" value="P:methylation"/>
    <property type="evidence" value="ECO:0007669"/>
    <property type="project" value="UniProtKB-KW"/>
</dbReference>
<organism evidence="4 5">
    <name type="scientific">Stakelama tenebrarum</name>
    <dbReference type="NCBI Taxonomy" id="2711215"/>
    <lineage>
        <taxon>Bacteria</taxon>
        <taxon>Pseudomonadati</taxon>
        <taxon>Pseudomonadota</taxon>
        <taxon>Alphaproteobacteria</taxon>
        <taxon>Sphingomonadales</taxon>
        <taxon>Sphingomonadaceae</taxon>
        <taxon>Stakelama</taxon>
    </lineage>
</organism>
<dbReference type="InterPro" id="IPR029063">
    <property type="entry name" value="SAM-dependent_MTases_sf"/>
</dbReference>
<gene>
    <name evidence="4" type="ORF">G5C33_13165</name>
</gene>
<dbReference type="Proteomes" id="UP000501568">
    <property type="component" value="Chromosome"/>
</dbReference>
<proteinExistence type="inferred from homology"/>
<evidence type="ECO:0000256" key="1">
    <source>
        <dbReference type="ARBA" id="ARBA00005369"/>
    </source>
</evidence>
<dbReference type="GO" id="GO:0005737">
    <property type="term" value="C:cytoplasm"/>
    <property type="evidence" value="ECO:0007669"/>
    <property type="project" value="TreeGrafter"/>
</dbReference>
<dbReference type="GO" id="GO:0004719">
    <property type="term" value="F:protein-L-isoaspartate (D-aspartate) O-methyltransferase activity"/>
    <property type="evidence" value="ECO:0007669"/>
    <property type="project" value="InterPro"/>
</dbReference>
<reference evidence="4 5" key="1">
    <citation type="submission" date="2020-02" db="EMBL/GenBank/DDBJ databases">
        <authorList>
            <person name="Zheng R.K."/>
            <person name="Sun C.M."/>
        </authorList>
    </citation>
    <scope>NUCLEOTIDE SEQUENCE [LARGE SCALE GENOMIC DNA]</scope>
    <source>
        <strain evidence="5">zrk23</strain>
    </source>
</reference>
<keyword evidence="4" id="KW-0808">Transferase</keyword>
<accession>A0A6G6YAL0</accession>
<dbReference type="AlphaFoldDB" id="A0A6G6YAL0"/>
<dbReference type="KEGG" id="spzr:G5C33_13165"/>
<evidence type="ECO:0000313" key="5">
    <source>
        <dbReference type="Proteomes" id="UP000501568"/>
    </source>
</evidence>
<dbReference type="Pfam" id="PF01135">
    <property type="entry name" value="PCMT"/>
    <property type="match status" value="1"/>
</dbReference>
<evidence type="ECO:0000256" key="2">
    <source>
        <dbReference type="ARBA" id="ARBA00013346"/>
    </source>
</evidence>
<dbReference type="Gene3D" id="3.40.50.150">
    <property type="entry name" value="Vaccinia Virus protein VP39"/>
    <property type="match status" value="1"/>
</dbReference>
<keyword evidence="5" id="KW-1185">Reference proteome</keyword>
<name>A0A6G6YAL0_9SPHN</name>
<evidence type="ECO:0000313" key="4">
    <source>
        <dbReference type="EMBL" id="QIG81940.1"/>
    </source>
</evidence>
<keyword evidence="4" id="KW-0489">Methyltransferase</keyword>